<dbReference type="PANTHER" id="PTHR43280:SF29">
    <property type="entry name" value="ARAC-FAMILY TRANSCRIPTIONAL REGULATOR"/>
    <property type="match status" value="1"/>
</dbReference>
<dbReference type="InterPro" id="IPR009057">
    <property type="entry name" value="Homeodomain-like_sf"/>
</dbReference>
<dbReference type="RefSeq" id="WP_106462383.1">
    <property type="nucleotide sequence ID" value="NZ_PXOQ01000007.1"/>
</dbReference>
<dbReference type="CDD" id="cd00093">
    <property type="entry name" value="HTH_XRE"/>
    <property type="match status" value="1"/>
</dbReference>
<keyword evidence="3" id="KW-0804">Transcription</keyword>
<feature type="transmembrane region" description="Helical" evidence="4">
    <location>
        <begin position="131"/>
        <end position="150"/>
    </location>
</feature>
<dbReference type="SMART" id="SM00342">
    <property type="entry name" value="HTH_ARAC"/>
    <property type="match status" value="1"/>
</dbReference>
<dbReference type="PROSITE" id="PS01124">
    <property type="entry name" value="HTH_ARAC_FAMILY_2"/>
    <property type="match status" value="1"/>
</dbReference>
<dbReference type="OrthoDB" id="9779074at2"/>
<dbReference type="EMBL" id="PXOQ01000007">
    <property type="protein sequence ID" value="PSG90243.1"/>
    <property type="molecule type" value="Genomic_DNA"/>
</dbReference>
<feature type="transmembrane region" description="Helical" evidence="4">
    <location>
        <begin position="173"/>
        <end position="194"/>
    </location>
</feature>
<feature type="transmembrane region" description="Helical" evidence="4">
    <location>
        <begin position="6"/>
        <end position="22"/>
    </location>
</feature>
<keyword evidence="2" id="KW-0238">DNA-binding</keyword>
<dbReference type="GO" id="GO:0043565">
    <property type="term" value="F:sequence-specific DNA binding"/>
    <property type="evidence" value="ECO:0007669"/>
    <property type="project" value="InterPro"/>
</dbReference>
<keyword evidence="4" id="KW-0812">Transmembrane</keyword>
<reference evidence="6 7" key="1">
    <citation type="submission" date="2018-03" db="EMBL/GenBank/DDBJ databases">
        <title>Mesoflavibacter sp. HG37 and Mesoflavibacter sp. HG96 sp.nov., two marine bacteria isolated from seawater of Western Pacific Ocean.</title>
        <authorList>
            <person name="Cheng H."/>
            <person name="Wu Y.-H."/>
            <person name="Guo L.-L."/>
            <person name="Xu X.-W."/>
        </authorList>
    </citation>
    <scope>NUCLEOTIDE SEQUENCE [LARGE SCALE GENOMIC DNA]</scope>
    <source>
        <strain evidence="6 7">KCTC 32269</strain>
    </source>
</reference>
<dbReference type="InterPro" id="IPR018060">
    <property type="entry name" value="HTH_AraC"/>
</dbReference>
<evidence type="ECO:0000313" key="7">
    <source>
        <dbReference type="Proteomes" id="UP000238426"/>
    </source>
</evidence>
<evidence type="ECO:0000259" key="5">
    <source>
        <dbReference type="PROSITE" id="PS01124"/>
    </source>
</evidence>
<dbReference type="InterPro" id="IPR001387">
    <property type="entry name" value="Cro/C1-type_HTH"/>
</dbReference>
<keyword evidence="1" id="KW-0805">Transcription regulation</keyword>
<dbReference type="Gene3D" id="1.10.10.60">
    <property type="entry name" value="Homeodomain-like"/>
    <property type="match status" value="2"/>
</dbReference>
<dbReference type="AlphaFoldDB" id="A0A2T1NCS3"/>
<evidence type="ECO:0000256" key="3">
    <source>
        <dbReference type="ARBA" id="ARBA00023163"/>
    </source>
</evidence>
<evidence type="ECO:0000313" key="6">
    <source>
        <dbReference type="EMBL" id="PSG90243.1"/>
    </source>
</evidence>
<dbReference type="Pfam" id="PF12833">
    <property type="entry name" value="HTH_18"/>
    <property type="match status" value="1"/>
</dbReference>
<keyword evidence="4" id="KW-1133">Transmembrane helix</keyword>
<keyword evidence="4" id="KW-0472">Membrane</keyword>
<protein>
    <recommendedName>
        <fullName evidence="5">HTH araC/xylS-type domain-containing protein</fullName>
    </recommendedName>
</protein>
<feature type="transmembrane region" description="Helical" evidence="4">
    <location>
        <begin position="93"/>
        <end position="111"/>
    </location>
</feature>
<gene>
    <name evidence="6" type="ORF">C7H52_02895</name>
</gene>
<comment type="caution">
    <text evidence="6">The sequence shown here is derived from an EMBL/GenBank/DDBJ whole genome shotgun (WGS) entry which is preliminary data.</text>
</comment>
<dbReference type="PANTHER" id="PTHR43280">
    <property type="entry name" value="ARAC-FAMILY TRANSCRIPTIONAL REGULATOR"/>
    <property type="match status" value="1"/>
</dbReference>
<sequence>MKIAIVTTSIIIFTLSFLHYYLKKIKPTVFAFYTSWFLLFASLIISSSNPSIFNESFINTFALLFFVWLTLLPVIMYNIVCSYFGNKEYDFKNFYLPATLFLINVFCLIYFGLENDKNEFIDVVVENVMSYVNYIIILFIFPISTIYYTYKSFKIIGFFSSVELFKKKSSKNYMTFFILLYVIYIIIWVFQNYILNESFFKSLLKAYYVFYFILSYYCIYKVAEIEVKNNNLDQDIDIESLHQRLMTAILEDKIYLNPKLTVKDLAREIGSNEKYVSNLINKKNNMNFSNFINIYRVDYAKLLLFDEEYSNFTIEAIGGLAGFNSKSGFNATFKKVTGLTPTQFKTNKKT</sequence>
<dbReference type="SUPFAM" id="SSF46689">
    <property type="entry name" value="Homeodomain-like"/>
    <property type="match status" value="1"/>
</dbReference>
<feature type="transmembrane region" description="Helical" evidence="4">
    <location>
        <begin position="206"/>
        <end position="223"/>
    </location>
</feature>
<dbReference type="GO" id="GO:0003700">
    <property type="term" value="F:DNA-binding transcription factor activity"/>
    <property type="evidence" value="ECO:0007669"/>
    <property type="project" value="InterPro"/>
</dbReference>
<feature type="domain" description="HTH araC/xylS-type" evidence="5">
    <location>
        <begin position="244"/>
        <end position="347"/>
    </location>
</feature>
<accession>A0A2T1NCS3</accession>
<evidence type="ECO:0000256" key="1">
    <source>
        <dbReference type="ARBA" id="ARBA00023015"/>
    </source>
</evidence>
<dbReference type="Proteomes" id="UP000238426">
    <property type="component" value="Unassembled WGS sequence"/>
</dbReference>
<evidence type="ECO:0000256" key="4">
    <source>
        <dbReference type="SAM" id="Phobius"/>
    </source>
</evidence>
<evidence type="ECO:0000256" key="2">
    <source>
        <dbReference type="ARBA" id="ARBA00023125"/>
    </source>
</evidence>
<proteinExistence type="predicted"/>
<feature type="transmembrane region" description="Helical" evidence="4">
    <location>
        <begin position="29"/>
        <end position="45"/>
    </location>
</feature>
<feature type="transmembrane region" description="Helical" evidence="4">
    <location>
        <begin position="57"/>
        <end position="81"/>
    </location>
</feature>
<keyword evidence="7" id="KW-1185">Reference proteome</keyword>
<organism evidence="6 7">
    <name type="scientific">Aurantibacter aestuarii</name>
    <dbReference type="NCBI Taxonomy" id="1266046"/>
    <lineage>
        <taxon>Bacteria</taxon>
        <taxon>Pseudomonadati</taxon>
        <taxon>Bacteroidota</taxon>
        <taxon>Flavobacteriia</taxon>
        <taxon>Flavobacteriales</taxon>
        <taxon>Flavobacteriaceae</taxon>
        <taxon>Aurantibacter</taxon>
    </lineage>
</organism>
<name>A0A2T1NCS3_9FLAO</name>